<feature type="domain" description="EAL" evidence="1">
    <location>
        <begin position="173"/>
        <end position="425"/>
    </location>
</feature>
<name>A0A9E9LV24_9BURK</name>
<dbReference type="SMART" id="SM00052">
    <property type="entry name" value="EAL"/>
    <property type="match status" value="1"/>
</dbReference>
<proteinExistence type="predicted"/>
<dbReference type="KEGG" id="ovb:NB640_09045"/>
<dbReference type="Gene3D" id="3.30.70.270">
    <property type="match status" value="1"/>
</dbReference>
<dbReference type="NCBIfam" id="TIGR00254">
    <property type="entry name" value="GGDEF"/>
    <property type="match status" value="1"/>
</dbReference>
<dbReference type="InterPro" id="IPR043128">
    <property type="entry name" value="Rev_trsase/Diguanyl_cyclase"/>
</dbReference>
<dbReference type="InterPro" id="IPR050706">
    <property type="entry name" value="Cyclic-di-GMP_PDE-like"/>
</dbReference>
<dbReference type="InterPro" id="IPR035919">
    <property type="entry name" value="EAL_sf"/>
</dbReference>
<evidence type="ECO:0000313" key="3">
    <source>
        <dbReference type="EMBL" id="WAW09394.1"/>
    </source>
</evidence>
<gene>
    <name evidence="3" type="ORF">NB640_09045</name>
</gene>
<protein>
    <submittedName>
        <fullName evidence="3">Bifunctional diguanylate cyclase/phosphodiesterase</fullName>
    </submittedName>
</protein>
<evidence type="ECO:0000313" key="4">
    <source>
        <dbReference type="Proteomes" id="UP001156215"/>
    </source>
</evidence>
<dbReference type="EMBL" id="CP098242">
    <property type="protein sequence ID" value="WAW09394.1"/>
    <property type="molecule type" value="Genomic_DNA"/>
</dbReference>
<evidence type="ECO:0000259" key="1">
    <source>
        <dbReference type="PROSITE" id="PS50883"/>
    </source>
</evidence>
<dbReference type="PANTHER" id="PTHR33121:SF71">
    <property type="entry name" value="OXYGEN SENSOR PROTEIN DOSP"/>
    <property type="match status" value="1"/>
</dbReference>
<accession>A0A9E9LV24</accession>
<dbReference type="SUPFAM" id="SSF55073">
    <property type="entry name" value="Nucleotide cyclase"/>
    <property type="match status" value="1"/>
</dbReference>
<dbReference type="Pfam" id="PF00990">
    <property type="entry name" value="GGDEF"/>
    <property type="match status" value="1"/>
</dbReference>
<dbReference type="Proteomes" id="UP001156215">
    <property type="component" value="Chromosome"/>
</dbReference>
<dbReference type="RefSeq" id="WP_269308391.1">
    <property type="nucleotide sequence ID" value="NZ_CP098242.1"/>
</dbReference>
<dbReference type="InterPro" id="IPR000160">
    <property type="entry name" value="GGDEF_dom"/>
</dbReference>
<dbReference type="AlphaFoldDB" id="A0A9E9LV24"/>
<dbReference type="CDD" id="cd01948">
    <property type="entry name" value="EAL"/>
    <property type="match status" value="1"/>
</dbReference>
<dbReference type="CDD" id="cd01949">
    <property type="entry name" value="GGDEF"/>
    <property type="match status" value="1"/>
</dbReference>
<feature type="domain" description="GGDEF" evidence="2">
    <location>
        <begin position="32"/>
        <end position="164"/>
    </location>
</feature>
<keyword evidence="4" id="KW-1185">Reference proteome</keyword>
<dbReference type="SUPFAM" id="SSF141868">
    <property type="entry name" value="EAL domain-like"/>
    <property type="match status" value="1"/>
</dbReference>
<dbReference type="PANTHER" id="PTHR33121">
    <property type="entry name" value="CYCLIC DI-GMP PHOSPHODIESTERASE PDEF"/>
    <property type="match status" value="1"/>
</dbReference>
<reference evidence="3" key="1">
    <citation type="journal article" date="2022" name="Front. Microbiol.">
        <title>New perspectives on an old grouping: The genomic and phenotypic variability of Oxalobacter formigenes and the implications for calcium oxalate stone prevention.</title>
        <authorList>
            <person name="Chmiel J.A."/>
            <person name="Carr C."/>
            <person name="Stuivenberg G.A."/>
            <person name="Venema R."/>
            <person name="Chanyi R.M."/>
            <person name="Al K.F."/>
            <person name="Giguere D."/>
            <person name="Say H."/>
            <person name="Akouris P.P."/>
            <person name="Dominguez Romero S.A."/>
            <person name="Kwong A."/>
            <person name="Tai V."/>
            <person name="Koval S.F."/>
            <person name="Razvi H."/>
            <person name="Bjazevic J."/>
            <person name="Burton J.P."/>
        </authorList>
    </citation>
    <scope>NUCLEOTIDE SEQUENCE</scope>
    <source>
        <strain evidence="3">WoOx3</strain>
    </source>
</reference>
<dbReference type="InterPro" id="IPR001633">
    <property type="entry name" value="EAL_dom"/>
</dbReference>
<evidence type="ECO:0000259" key="2">
    <source>
        <dbReference type="PROSITE" id="PS50887"/>
    </source>
</evidence>
<dbReference type="PROSITE" id="PS50887">
    <property type="entry name" value="GGDEF"/>
    <property type="match status" value="1"/>
</dbReference>
<dbReference type="SMART" id="SM00267">
    <property type="entry name" value="GGDEF"/>
    <property type="match status" value="1"/>
</dbReference>
<dbReference type="Gene3D" id="3.20.20.450">
    <property type="entry name" value="EAL domain"/>
    <property type="match status" value="1"/>
</dbReference>
<dbReference type="PROSITE" id="PS50883">
    <property type="entry name" value="EAL"/>
    <property type="match status" value="1"/>
</dbReference>
<dbReference type="GO" id="GO:0071111">
    <property type="term" value="F:cyclic-guanylate-specific phosphodiesterase activity"/>
    <property type="evidence" value="ECO:0007669"/>
    <property type="project" value="InterPro"/>
</dbReference>
<dbReference type="InterPro" id="IPR029787">
    <property type="entry name" value="Nucleotide_cyclase"/>
</dbReference>
<organism evidence="3 4">
    <name type="scientific">Oxalobacter vibrioformis</name>
    <dbReference type="NCBI Taxonomy" id="933080"/>
    <lineage>
        <taxon>Bacteria</taxon>
        <taxon>Pseudomonadati</taxon>
        <taxon>Pseudomonadota</taxon>
        <taxon>Betaproteobacteria</taxon>
        <taxon>Burkholderiales</taxon>
        <taxon>Oxalobacteraceae</taxon>
        <taxon>Oxalobacter</taxon>
    </lineage>
</organism>
<dbReference type="Pfam" id="PF00563">
    <property type="entry name" value="EAL"/>
    <property type="match status" value="1"/>
</dbReference>
<sequence>MALTDQLTGLGNRHHLEACLTQALEDTRQSGQVSYLLFIDMDDFKIINDGYGHDYGDVILKDFASFLKSDFGSMANVFRFGGDEFVILMSPEHTDSIYAVINSLLARAQLPWHVINKSFYCTLSIGVVHFPEDDANSKDIIKHADIAMYQAKRMGKNNYAFYSSTRDNDSIARAEIEKEMREAIDNGFRGFSVVYQPLTEATGNIIGAEALLRWILSTGQTISPAQFIPLAEYLGLIVPVGEFVLREATTFCREINATRPDFYASINISIRQFQQQDFLERVLLILEETGVSPSNIIFEITEGMVMHDIQRVKHLSDELRQHGIRIAMDDFGVGYSSLGNMRELSIDIVKIDRTFIRDVSTDSYSKSFIRLITDLVHSMGKMVCIEGVETTEQLDYCRECGADCMQGFLIYKPVPPDVLRERLET</sequence>